<comment type="caution">
    <text evidence="6">The sequence shown here is derived from an EMBL/GenBank/DDBJ whole genome shotgun (WGS) entry which is preliminary data.</text>
</comment>
<accession>A0ABW4EGC8</accession>
<dbReference type="InterPro" id="IPR018490">
    <property type="entry name" value="cNMP-bd_dom_sf"/>
</dbReference>
<keyword evidence="1" id="KW-0805">Transcription regulation</keyword>
<sequence>MKNSIRFPHLKSCLLFDGLDDQYKSDFLDGCSVRVHSTAEEILTQGETPLEVFIIAAGSVEISSTTESCHRAIITHLTAGETAGEPEMIAQVPCVANAVAQPNTVTLVCPRADFMTLMRLDIMLRNIFRAHVWRMERENQFKVIDQFLPVGDRITSYLLHLSEANRVLHISQSYLASVAGCSRQTVNKVLKRFKDEGAVAIRKEEIQVLKPDKLRESLHKDN</sequence>
<evidence type="ECO:0000256" key="3">
    <source>
        <dbReference type="ARBA" id="ARBA00023163"/>
    </source>
</evidence>
<dbReference type="RefSeq" id="WP_379916524.1">
    <property type="nucleotide sequence ID" value="NZ_JBHUDD010000083.1"/>
</dbReference>
<dbReference type="SMART" id="SM00100">
    <property type="entry name" value="cNMP"/>
    <property type="match status" value="1"/>
</dbReference>
<dbReference type="InterPro" id="IPR036390">
    <property type="entry name" value="WH_DNA-bd_sf"/>
</dbReference>
<reference evidence="7" key="1">
    <citation type="journal article" date="2019" name="Int. J. Syst. Evol. Microbiol.">
        <title>The Global Catalogue of Microorganisms (GCM) 10K type strain sequencing project: providing services to taxonomists for standard genome sequencing and annotation.</title>
        <authorList>
            <consortium name="The Broad Institute Genomics Platform"/>
            <consortium name="The Broad Institute Genome Sequencing Center for Infectious Disease"/>
            <person name="Wu L."/>
            <person name="Ma J."/>
        </authorList>
    </citation>
    <scope>NUCLEOTIDE SEQUENCE [LARGE SCALE GENOMIC DNA]</scope>
    <source>
        <strain evidence="7">CGMCC 1.12477</strain>
    </source>
</reference>
<feature type="domain" description="Cyclic nucleotide-binding" evidence="4">
    <location>
        <begin position="15"/>
        <end position="118"/>
    </location>
</feature>
<dbReference type="SUPFAM" id="SSF46785">
    <property type="entry name" value="Winged helix' DNA-binding domain"/>
    <property type="match status" value="1"/>
</dbReference>
<keyword evidence="3" id="KW-0804">Transcription</keyword>
<dbReference type="SMART" id="SM00419">
    <property type="entry name" value="HTH_CRP"/>
    <property type="match status" value="1"/>
</dbReference>
<dbReference type="PROSITE" id="PS50042">
    <property type="entry name" value="CNMP_BINDING_3"/>
    <property type="match status" value="1"/>
</dbReference>
<protein>
    <submittedName>
        <fullName evidence="6">Crp/Fnr family transcriptional regulator</fullName>
    </submittedName>
</protein>
<evidence type="ECO:0000256" key="2">
    <source>
        <dbReference type="ARBA" id="ARBA00023125"/>
    </source>
</evidence>
<dbReference type="Pfam" id="PF00027">
    <property type="entry name" value="cNMP_binding"/>
    <property type="match status" value="1"/>
</dbReference>
<keyword evidence="2" id="KW-0238">DNA-binding</keyword>
<dbReference type="Proteomes" id="UP001597186">
    <property type="component" value="Unassembled WGS sequence"/>
</dbReference>
<name>A0ABW4EGC8_9RHOB</name>
<dbReference type="InterPro" id="IPR014710">
    <property type="entry name" value="RmlC-like_jellyroll"/>
</dbReference>
<gene>
    <name evidence="6" type="ORF">ACFTOW_13360</name>
</gene>
<evidence type="ECO:0000313" key="6">
    <source>
        <dbReference type="EMBL" id="MFD1510390.1"/>
    </source>
</evidence>
<dbReference type="EMBL" id="JBHUDD010000083">
    <property type="protein sequence ID" value="MFD1510390.1"/>
    <property type="molecule type" value="Genomic_DNA"/>
</dbReference>
<dbReference type="SUPFAM" id="SSF51206">
    <property type="entry name" value="cAMP-binding domain-like"/>
    <property type="match status" value="1"/>
</dbReference>
<dbReference type="Gene3D" id="2.60.120.10">
    <property type="entry name" value="Jelly Rolls"/>
    <property type="match status" value="1"/>
</dbReference>
<evidence type="ECO:0000259" key="5">
    <source>
        <dbReference type="PROSITE" id="PS51063"/>
    </source>
</evidence>
<dbReference type="PANTHER" id="PTHR24567">
    <property type="entry name" value="CRP FAMILY TRANSCRIPTIONAL REGULATORY PROTEIN"/>
    <property type="match status" value="1"/>
</dbReference>
<dbReference type="PANTHER" id="PTHR24567:SF26">
    <property type="entry name" value="REGULATORY PROTEIN YEIL"/>
    <property type="match status" value="1"/>
</dbReference>
<organism evidence="6 7">
    <name type="scientific">Lacimonas salitolerans</name>
    <dbReference type="NCBI Taxonomy" id="1323750"/>
    <lineage>
        <taxon>Bacteria</taxon>
        <taxon>Pseudomonadati</taxon>
        <taxon>Pseudomonadota</taxon>
        <taxon>Alphaproteobacteria</taxon>
        <taxon>Rhodobacterales</taxon>
        <taxon>Paracoccaceae</taxon>
        <taxon>Lacimonas</taxon>
    </lineage>
</organism>
<keyword evidence="7" id="KW-1185">Reference proteome</keyword>
<dbReference type="CDD" id="cd00038">
    <property type="entry name" value="CAP_ED"/>
    <property type="match status" value="1"/>
</dbReference>
<proteinExistence type="predicted"/>
<evidence type="ECO:0000313" key="7">
    <source>
        <dbReference type="Proteomes" id="UP001597186"/>
    </source>
</evidence>
<dbReference type="InterPro" id="IPR050397">
    <property type="entry name" value="Env_Response_Regulators"/>
</dbReference>
<dbReference type="PROSITE" id="PS51063">
    <property type="entry name" value="HTH_CRP_2"/>
    <property type="match status" value="1"/>
</dbReference>
<dbReference type="InterPro" id="IPR036388">
    <property type="entry name" value="WH-like_DNA-bd_sf"/>
</dbReference>
<dbReference type="Pfam" id="PF13545">
    <property type="entry name" value="HTH_Crp_2"/>
    <property type="match status" value="1"/>
</dbReference>
<feature type="domain" description="HTH crp-type" evidence="5">
    <location>
        <begin position="148"/>
        <end position="212"/>
    </location>
</feature>
<dbReference type="Gene3D" id="1.10.10.10">
    <property type="entry name" value="Winged helix-like DNA-binding domain superfamily/Winged helix DNA-binding domain"/>
    <property type="match status" value="1"/>
</dbReference>
<dbReference type="InterPro" id="IPR012318">
    <property type="entry name" value="HTH_CRP"/>
</dbReference>
<evidence type="ECO:0000256" key="1">
    <source>
        <dbReference type="ARBA" id="ARBA00023015"/>
    </source>
</evidence>
<evidence type="ECO:0000259" key="4">
    <source>
        <dbReference type="PROSITE" id="PS50042"/>
    </source>
</evidence>
<dbReference type="InterPro" id="IPR000595">
    <property type="entry name" value="cNMP-bd_dom"/>
</dbReference>